<sequence length="452" mass="51800">KLHRKLGSIADEYYPIFKLQIFSKTLVFVRHPEDIKTILTSRANINKSSHYDLIKFVNDNDGINVSVGDKWRLRRKLVTPAFSLNALKTDAKIIKKHGEGFVKYLKTHEDTCIHEAIPLMSKLNLDIVCETTMGVNINECGIEGEANFREGADFYAEMPLYRAARPYIRDWMVKFIPIGWKRTRLMKKYNAFLNEIIEKRRALLQHNEYAPSNNYANGEGSTSGDTNGVCPIDILLRGEREGSIDSQGVHEEAESLIFAGFKTAALTMAYTLLLLAENESIQELARNEVVKVFGDSGGHLELSKLKELEYLERCIKETLRMFPAIPRIGRRLGEETKLSDYVLPAGSEVLILIDAVHRDPKFWPNPDEYDPDRFLPENGEFRHSHCYLPFSSGSRICLGYKYAMLTMKIILSMILNEYRLEPVMSVKDLDFEFGLDLKPRNPIHVRFIKINS</sequence>
<name>A0ACC2NAQ4_9HYME</name>
<gene>
    <name evidence="1" type="ORF">QAD02_009888</name>
</gene>
<keyword evidence="2" id="KW-1185">Reference proteome</keyword>
<comment type="caution">
    <text evidence="1">The sequence shown here is derived from an EMBL/GenBank/DDBJ whole genome shotgun (WGS) entry which is preliminary data.</text>
</comment>
<evidence type="ECO:0000313" key="1">
    <source>
        <dbReference type="EMBL" id="KAJ8668225.1"/>
    </source>
</evidence>
<evidence type="ECO:0000313" key="2">
    <source>
        <dbReference type="Proteomes" id="UP001239111"/>
    </source>
</evidence>
<dbReference type="EMBL" id="CM056744">
    <property type="protein sequence ID" value="KAJ8668225.1"/>
    <property type="molecule type" value="Genomic_DNA"/>
</dbReference>
<dbReference type="Proteomes" id="UP001239111">
    <property type="component" value="Chromosome 4"/>
</dbReference>
<feature type="non-terminal residue" evidence="1">
    <location>
        <position position="1"/>
    </location>
</feature>
<proteinExistence type="predicted"/>
<organism evidence="1 2">
    <name type="scientific">Eretmocerus hayati</name>
    <dbReference type="NCBI Taxonomy" id="131215"/>
    <lineage>
        <taxon>Eukaryota</taxon>
        <taxon>Metazoa</taxon>
        <taxon>Ecdysozoa</taxon>
        <taxon>Arthropoda</taxon>
        <taxon>Hexapoda</taxon>
        <taxon>Insecta</taxon>
        <taxon>Pterygota</taxon>
        <taxon>Neoptera</taxon>
        <taxon>Endopterygota</taxon>
        <taxon>Hymenoptera</taxon>
        <taxon>Apocrita</taxon>
        <taxon>Proctotrupomorpha</taxon>
        <taxon>Chalcidoidea</taxon>
        <taxon>Aphelinidae</taxon>
        <taxon>Aphelininae</taxon>
        <taxon>Eretmocerus</taxon>
    </lineage>
</organism>
<reference evidence="1" key="1">
    <citation type="submission" date="2023-04" db="EMBL/GenBank/DDBJ databases">
        <title>A chromosome-level genome assembly of the parasitoid wasp Eretmocerus hayati.</title>
        <authorList>
            <person name="Zhong Y."/>
            <person name="Liu S."/>
            <person name="Liu Y."/>
        </authorList>
    </citation>
    <scope>NUCLEOTIDE SEQUENCE</scope>
    <source>
        <strain evidence="1">ZJU_SS_LIU_2023</strain>
    </source>
</reference>
<protein>
    <submittedName>
        <fullName evidence="1">Uncharacterized protein</fullName>
    </submittedName>
</protein>
<accession>A0ACC2NAQ4</accession>